<feature type="domain" description="NIPSNAP" evidence="1">
    <location>
        <begin position="24"/>
        <end position="118"/>
    </location>
</feature>
<accession>A0A2P7BL60</accession>
<proteinExistence type="predicted"/>
<evidence type="ECO:0000259" key="1">
    <source>
        <dbReference type="Pfam" id="PF07978"/>
    </source>
</evidence>
<gene>
    <name evidence="2" type="ORF">CU103_02295</name>
</gene>
<name>A0A2P7BL60_9HYPH</name>
<dbReference type="Pfam" id="PF07978">
    <property type="entry name" value="NIPSNAP"/>
    <property type="match status" value="1"/>
</dbReference>
<dbReference type="Proteomes" id="UP000241764">
    <property type="component" value="Unassembled WGS sequence"/>
</dbReference>
<reference evidence="3" key="1">
    <citation type="submission" date="2017-11" db="EMBL/GenBank/DDBJ databases">
        <authorList>
            <person name="Kuznetsova I."/>
            <person name="Sazanova A."/>
            <person name="Chirak E."/>
            <person name="Safronova V."/>
            <person name="Willems A."/>
        </authorList>
    </citation>
    <scope>NUCLEOTIDE SEQUENCE [LARGE SCALE GENOMIC DNA]</scope>
    <source>
        <strain evidence="3">CCBAU 03422</strain>
    </source>
</reference>
<dbReference type="InterPro" id="IPR012577">
    <property type="entry name" value="NIPSNAP"/>
</dbReference>
<dbReference type="EMBL" id="PGGM01000001">
    <property type="protein sequence ID" value="PSH67208.1"/>
    <property type="molecule type" value="Genomic_DNA"/>
</dbReference>
<dbReference type="SUPFAM" id="SSF54909">
    <property type="entry name" value="Dimeric alpha+beta barrel"/>
    <property type="match status" value="2"/>
</dbReference>
<evidence type="ECO:0000313" key="2">
    <source>
        <dbReference type="EMBL" id="PSH67208.1"/>
    </source>
</evidence>
<evidence type="ECO:0000313" key="3">
    <source>
        <dbReference type="Proteomes" id="UP000241764"/>
    </source>
</evidence>
<dbReference type="Gene3D" id="3.30.70.100">
    <property type="match status" value="1"/>
</dbReference>
<comment type="caution">
    <text evidence="2">The sequence shown here is derived from an EMBL/GenBank/DDBJ whole genome shotgun (WGS) entry which is preliminary data.</text>
</comment>
<sequence length="256" mass="28150">MHVTAPQTGIAPASETRRYSPIAELRRYTLHPGRRDGLIAVFDAYFLEGQESCGMKIIGQFRDMDDPDAFVWLRGFDDMHARRAALTAFYDGPVWGVHRNTANATMIDSDDVLLLHPAEEADGFMLPAERPGRNANHQSPAIFQAVTYKLALAAEAGFLAFYGETLWPVLQAAGEDRIGLFASEHGENTFPRLPVRLGENVVVVFSRFDNAAAHADFTSALAGNSAWLSAKEQLSHYLVAPPVIARLAPTARSLLR</sequence>
<organism evidence="2 3">
    <name type="scientific">Phyllobacterium sophorae</name>
    <dbReference type="NCBI Taxonomy" id="1520277"/>
    <lineage>
        <taxon>Bacteria</taxon>
        <taxon>Pseudomonadati</taxon>
        <taxon>Pseudomonadota</taxon>
        <taxon>Alphaproteobacteria</taxon>
        <taxon>Hyphomicrobiales</taxon>
        <taxon>Phyllobacteriaceae</taxon>
        <taxon>Phyllobacterium</taxon>
    </lineage>
</organism>
<dbReference type="InterPro" id="IPR011008">
    <property type="entry name" value="Dimeric_a/b-barrel"/>
</dbReference>
<dbReference type="OrthoDB" id="9809695at2"/>
<keyword evidence="3" id="KW-1185">Reference proteome</keyword>
<dbReference type="AlphaFoldDB" id="A0A2P7BL60"/>
<protein>
    <submittedName>
        <fullName evidence="2">NIPSNAP family protein</fullName>
    </submittedName>
</protein>